<sequence length="74" mass="8925">MEKKLIKQKQILEDIEMAEDIMRLANTVSFYSNRFSLIVKSWPQDKILYFSQSLIKRVIKNTISELYEELRELQ</sequence>
<proteinExistence type="predicted"/>
<comment type="caution">
    <text evidence="1">The sequence shown here is derived from an EMBL/GenBank/DDBJ whole genome shotgun (WGS) entry which is preliminary data.</text>
</comment>
<protein>
    <submittedName>
        <fullName evidence="1">Uncharacterized protein</fullName>
    </submittedName>
</protein>
<organism evidence="1 2">
    <name type="scientific">Faecalicoccus pleomorphus</name>
    <dbReference type="NCBI Taxonomy" id="1323"/>
    <lineage>
        <taxon>Bacteria</taxon>
        <taxon>Bacillati</taxon>
        <taxon>Bacillota</taxon>
        <taxon>Erysipelotrichia</taxon>
        <taxon>Erysipelotrichales</taxon>
        <taxon>Erysipelotrichaceae</taxon>
        <taxon>Faecalicoccus</taxon>
    </lineage>
</organism>
<name>A0A3E3E466_9FIRM</name>
<reference evidence="1 2" key="1">
    <citation type="submission" date="2018-08" db="EMBL/GenBank/DDBJ databases">
        <title>A genome reference for cultivated species of the human gut microbiota.</title>
        <authorList>
            <person name="Zou Y."/>
            <person name="Xue W."/>
            <person name="Luo G."/>
        </authorList>
    </citation>
    <scope>NUCLEOTIDE SEQUENCE [LARGE SCALE GENOMIC DNA]</scope>
    <source>
        <strain evidence="1 2">TF08-11</strain>
    </source>
</reference>
<dbReference type="EMBL" id="QUSK01000013">
    <property type="protein sequence ID" value="RGD76370.1"/>
    <property type="molecule type" value="Genomic_DNA"/>
</dbReference>
<evidence type="ECO:0000313" key="1">
    <source>
        <dbReference type="EMBL" id="RGD76370.1"/>
    </source>
</evidence>
<dbReference type="RefSeq" id="WP_117446308.1">
    <property type="nucleotide sequence ID" value="NZ_QUSK01000013.1"/>
</dbReference>
<accession>A0A3E3E466</accession>
<gene>
    <name evidence="1" type="ORF">DXC78_06685</name>
</gene>
<evidence type="ECO:0000313" key="2">
    <source>
        <dbReference type="Proteomes" id="UP000260721"/>
    </source>
</evidence>
<dbReference type="Proteomes" id="UP000260721">
    <property type="component" value="Unassembled WGS sequence"/>
</dbReference>
<dbReference type="AlphaFoldDB" id="A0A3E3E466"/>